<organism evidence="1 2">
    <name type="scientific">Fluoribacter dumoffii</name>
    <dbReference type="NCBI Taxonomy" id="463"/>
    <lineage>
        <taxon>Bacteria</taxon>
        <taxon>Pseudomonadati</taxon>
        <taxon>Pseudomonadota</taxon>
        <taxon>Gammaproteobacteria</taxon>
        <taxon>Legionellales</taxon>
        <taxon>Legionellaceae</taxon>
        <taxon>Fluoribacter</taxon>
    </lineage>
</organism>
<dbReference type="EMBL" id="UGGT01000001">
    <property type="protein sequence ID" value="STO20615.1"/>
    <property type="molecule type" value="Genomic_DNA"/>
</dbReference>
<name>A0A377G731_9GAMM</name>
<accession>A0A377G731</accession>
<evidence type="ECO:0000313" key="1">
    <source>
        <dbReference type="EMBL" id="STO20615.1"/>
    </source>
</evidence>
<dbReference type="AlphaFoldDB" id="A0A377G731"/>
<proteinExistence type="predicted"/>
<dbReference type="Proteomes" id="UP000254554">
    <property type="component" value="Unassembled WGS sequence"/>
</dbReference>
<keyword evidence="2" id="KW-1185">Reference proteome</keyword>
<dbReference type="RefSeq" id="WP_010652915.1">
    <property type="nucleotide sequence ID" value="NZ_JAPHOO010000001.1"/>
</dbReference>
<gene>
    <name evidence="1" type="ORF">NCTC11370_00674</name>
</gene>
<reference evidence="1 2" key="1">
    <citation type="submission" date="2018-06" db="EMBL/GenBank/DDBJ databases">
        <authorList>
            <consortium name="Pathogen Informatics"/>
            <person name="Doyle S."/>
        </authorList>
    </citation>
    <scope>NUCLEOTIDE SEQUENCE [LARGE SCALE GENOMIC DNA]</scope>
    <source>
        <strain evidence="1 2">NCTC11370</strain>
    </source>
</reference>
<protein>
    <submittedName>
        <fullName evidence="1">Uncharacterized protein</fullName>
    </submittedName>
</protein>
<sequence length="382" mass="44138">MPNLNCLNVMSTSSETQNNLDKMLTEAVISTTSERTAQEACRYARAFILKGYTQLAANSYDASQRRALYKAVKDLRISTQEYPLYSVEIDKEIQFFNENINKCKKFSLGNCHEMALMALDYVIRYASPSLNAEVYRIKGGDHVFLVVGRKKGSNPKKPLTWGKDAWICDPWSNKVYPASEYLSQTKNYYFSQKSAGDFSNHLEDFNQRKHELTPIPFQNAEYLRTANSRPHLDKIIALFQKRIKNMISTLEKLDFNLNAIINRLAERYPDNPEKKAIIGKIQYELHLAIEKIKKGMEKDYTVLSYDTLRSSLEDICKEDLCLFRQAVHLDAADKAILAKYYNEESYITKALRFFKILPKTARDTAHSINTAHQQIEKIFKNK</sequence>
<dbReference type="OrthoDB" id="9152014at2"/>
<dbReference type="STRING" id="1094715.GCA_000236165_01747"/>
<evidence type="ECO:0000313" key="2">
    <source>
        <dbReference type="Proteomes" id="UP000254554"/>
    </source>
</evidence>
<dbReference type="GeneID" id="93292701"/>